<evidence type="ECO:0000313" key="1">
    <source>
        <dbReference type="EMBL" id="MDO7855693.1"/>
    </source>
</evidence>
<reference evidence="1" key="1">
    <citation type="submission" date="2023-07" db="EMBL/GenBank/DDBJ databases">
        <authorList>
            <person name="Yang W."/>
            <person name="Chen J."/>
            <person name="Ji P."/>
            <person name="Hu F."/>
        </authorList>
    </citation>
    <scope>NUCLEOTIDE SEQUENCE</scope>
    <source>
        <strain evidence="1">CRE-138-0111</strain>
    </source>
</reference>
<proteinExistence type="predicted"/>
<gene>
    <name evidence="1" type="ORF">Q5E86_04775</name>
</gene>
<keyword evidence="2" id="KW-1185">Reference proteome</keyword>
<dbReference type="Proteomes" id="UP001176478">
    <property type="component" value="Unassembled WGS sequence"/>
</dbReference>
<dbReference type="EMBL" id="JAUQTG010000002">
    <property type="protein sequence ID" value="MDO7855693.1"/>
    <property type="molecule type" value="Genomic_DNA"/>
</dbReference>
<evidence type="ECO:0000313" key="2">
    <source>
        <dbReference type="Proteomes" id="UP001176478"/>
    </source>
</evidence>
<accession>A0ABT9AMP3</accession>
<organism evidence="1 2">
    <name type="scientific">Providencia huashanensis</name>
    <dbReference type="NCBI Taxonomy" id="3037798"/>
    <lineage>
        <taxon>Bacteria</taxon>
        <taxon>Pseudomonadati</taxon>
        <taxon>Pseudomonadota</taxon>
        <taxon>Gammaproteobacteria</taxon>
        <taxon>Enterobacterales</taxon>
        <taxon>Morganellaceae</taxon>
        <taxon>Providencia</taxon>
    </lineage>
</organism>
<protein>
    <recommendedName>
        <fullName evidence="3">DNA-binding protein</fullName>
    </recommendedName>
</protein>
<evidence type="ECO:0008006" key="3">
    <source>
        <dbReference type="Google" id="ProtNLM"/>
    </source>
</evidence>
<reference evidence="1" key="2">
    <citation type="journal article" date="2024" name="Int. J. Antimicrob. Agents">
        <title>Identification of a novel Providencia species showing multi-drug-resistant in three patients with hospital-acquired infection.</title>
        <authorList>
            <person name="Yang W."/>
            <person name="Chen J."/>
            <person name="Yang F."/>
            <person name="Ji P."/>
            <person name="Shen S."/>
            <person name="Yin D."/>
            <person name="Hu F."/>
        </authorList>
    </citation>
    <scope>NUCLEOTIDE SEQUENCE</scope>
    <source>
        <strain evidence="1">CRE-138-0111</strain>
    </source>
</reference>
<comment type="caution">
    <text evidence="1">The sequence shown here is derived from an EMBL/GenBank/DDBJ whole genome shotgun (WGS) entry which is preliminary data.</text>
</comment>
<name>A0ABT9AMP3_9GAMM</name>
<sequence length="72" mass="8747">MNDIDLILETDVYKWLGLKRTALWRLKKKHEFPLPVLYRPAKYRKSLIQKWLDDGGVNRKKWTQIESYSQNL</sequence>